<name>A0A2H1V471_SPOFR</name>
<sequence>MAWRAQQSVYALAVKSATNGCASRNKIGALGEVRFKTVALRGIPQPSRSVTLTVNTNLTTPLKPKSIKPFRLQSVPNNYTYIHTYLHTLEKHNPPSGAVGDIAAALSTVRQGTVTTMSRRCRPMSPDIARCLRGHMSLDKCS</sequence>
<gene>
    <name evidence="1" type="ORF">SFRICE_037110</name>
</gene>
<dbReference type="AlphaFoldDB" id="A0A2H1V471"/>
<protein>
    <submittedName>
        <fullName evidence="1">SFRICE_037110</fullName>
    </submittedName>
</protein>
<dbReference type="EMBL" id="ODYU01000590">
    <property type="protein sequence ID" value="SOQ35638.1"/>
    <property type="molecule type" value="Genomic_DNA"/>
</dbReference>
<reference evidence="1" key="1">
    <citation type="submission" date="2016-07" db="EMBL/GenBank/DDBJ databases">
        <authorList>
            <person name="Bretaudeau A."/>
        </authorList>
    </citation>
    <scope>NUCLEOTIDE SEQUENCE</scope>
    <source>
        <strain evidence="1">Rice</strain>
        <tissue evidence="1">Whole body</tissue>
    </source>
</reference>
<accession>A0A2H1V471</accession>
<evidence type="ECO:0000313" key="1">
    <source>
        <dbReference type="EMBL" id="SOQ35638.1"/>
    </source>
</evidence>
<proteinExistence type="predicted"/>
<organism evidence="1">
    <name type="scientific">Spodoptera frugiperda</name>
    <name type="common">Fall armyworm</name>
    <dbReference type="NCBI Taxonomy" id="7108"/>
    <lineage>
        <taxon>Eukaryota</taxon>
        <taxon>Metazoa</taxon>
        <taxon>Ecdysozoa</taxon>
        <taxon>Arthropoda</taxon>
        <taxon>Hexapoda</taxon>
        <taxon>Insecta</taxon>
        <taxon>Pterygota</taxon>
        <taxon>Neoptera</taxon>
        <taxon>Endopterygota</taxon>
        <taxon>Lepidoptera</taxon>
        <taxon>Glossata</taxon>
        <taxon>Ditrysia</taxon>
        <taxon>Noctuoidea</taxon>
        <taxon>Noctuidae</taxon>
        <taxon>Amphipyrinae</taxon>
        <taxon>Spodoptera</taxon>
    </lineage>
</organism>